<protein>
    <submittedName>
        <fullName evidence="1">Uncharacterized protein</fullName>
    </submittedName>
</protein>
<dbReference type="AlphaFoldDB" id="A0A0A9C0P0"/>
<reference evidence="1" key="1">
    <citation type="submission" date="2014-09" db="EMBL/GenBank/DDBJ databases">
        <authorList>
            <person name="Magalhaes I.L.F."/>
            <person name="Oliveira U."/>
            <person name="Santos F.R."/>
            <person name="Vidigal T.H.D.A."/>
            <person name="Brescovit A.D."/>
            <person name="Santos A.J."/>
        </authorList>
    </citation>
    <scope>NUCLEOTIDE SEQUENCE</scope>
    <source>
        <tissue evidence="1">Shoot tissue taken approximately 20 cm above the soil surface</tissue>
    </source>
</reference>
<proteinExistence type="predicted"/>
<reference evidence="1" key="2">
    <citation type="journal article" date="2015" name="Data Brief">
        <title>Shoot transcriptome of the giant reed, Arundo donax.</title>
        <authorList>
            <person name="Barrero R.A."/>
            <person name="Guerrero F.D."/>
            <person name="Moolhuijzen P."/>
            <person name="Goolsby J.A."/>
            <person name="Tidwell J."/>
            <person name="Bellgard S.E."/>
            <person name="Bellgard M.I."/>
        </authorList>
    </citation>
    <scope>NUCLEOTIDE SEQUENCE</scope>
    <source>
        <tissue evidence="1">Shoot tissue taken approximately 20 cm above the soil surface</tissue>
    </source>
</reference>
<organism evidence="1">
    <name type="scientific">Arundo donax</name>
    <name type="common">Giant reed</name>
    <name type="synonym">Donax arundinaceus</name>
    <dbReference type="NCBI Taxonomy" id="35708"/>
    <lineage>
        <taxon>Eukaryota</taxon>
        <taxon>Viridiplantae</taxon>
        <taxon>Streptophyta</taxon>
        <taxon>Embryophyta</taxon>
        <taxon>Tracheophyta</taxon>
        <taxon>Spermatophyta</taxon>
        <taxon>Magnoliopsida</taxon>
        <taxon>Liliopsida</taxon>
        <taxon>Poales</taxon>
        <taxon>Poaceae</taxon>
        <taxon>PACMAD clade</taxon>
        <taxon>Arundinoideae</taxon>
        <taxon>Arundineae</taxon>
        <taxon>Arundo</taxon>
    </lineage>
</organism>
<name>A0A0A9C0P0_ARUDO</name>
<sequence>MNLGGKNKCGWIQCFRIYKAVW</sequence>
<dbReference type="EMBL" id="GBRH01228011">
    <property type="protein sequence ID" value="JAD69884.1"/>
    <property type="molecule type" value="Transcribed_RNA"/>
</dbReference>
<evidence type="ECO:0000313" key="1">
    <source>
        <dbReference type="EMBL" id="JAD69884.1"/>
    </source>
</evidence>
<accession>A0A0A9C0P0</accession>